<evidence type="ECO:0000313" key="9">
    <source>
        <dbReference type="Proteomes" id="UP000694409"/>
    </source>
</evidence>
<accession>A0A8C9U7K6</accession>
<keyword evidence="3" id="KW-0221">Differentiation</keyword>
<feature type="compositionally biased region" description="Pro residues" evidence="6">
    <location>
        <begin position="250"/>
        <end position="263"/>
    </location>
</feature>
<evidence type="ECO:0000256" key="3">
    <source>
        <dbReference type="ARBA" id="ARBA00022782"/>
    </source>
</evidence>
<dbReference type="Ensembl" id="ENSSCAT00000007148.1">
    <property type="protein sequence ID" value="ENSSCAP00000006256.1"/>
    <property type="gene ID" value="ENSSCAG00000004888.1"/>
</dbReference>
<dbReference type="GO" id="GO:0010001">
    <property type="term" value="P:glial cell differentiation"/>
    <property type="evidence" value="ECO:0007669"/>
    <property type="project" value="Ensembl"/>
</dbReference>
<proteinExistence type="inferred from homology"/>
<dbReference type="GeneTree" id="ENSGT00940000158449"/>
<dbReference type="PROSITE" id="PS00247">
    <property type="entry name" value="HBGF_FGF"/>
    <property type="match status" value="1"/>
</dbReference>
<sequence>MFAFTFNSQGQKRFLVAAPDGEQGFFCHNPVPAAAFIPRCPRGNPPGARWPSLLSCAATGRSPAAPRPPRGSGLGISMSGAGWSQAAEEGAGTWERKSKPVRRSCIYFFLCHADVKRTVIYSGISVILGILEIFAVSQGIVGIRGVFSNKFLAMSKKGKLHASARFTVDCHFRERFQENSYNTYASAVHRSPRSGRQWYVALNKRGKAKRGCSPRARPQHVSTHFLPRFGQPQPPELAFTVALPEKKPPPPKPKAAPSPPRKSPGPARYRLKFRFG</sequence>
<dbReference type="InterPro" id="IPR008996">
    <property type="entry name" value="IL1/FGF"/>
</dbReference>
<dbReference type="AlphaFoldDB" id="A0A8C9U7K6"/>
<evidence type="ECO:0000256" key="4">
    <source>
        <dbReference type="ARBA" id="ARBA00023246"/>
    </source>
</evidence>
<dbReference type="GO" id="GO:0008083">
    <property type="term" value="F:growth factor activity"/>
    <property type="evidence" value="ECO:0007669"/>
    <property type="project" value="InterPro"/>
</dbReference>
<keyword evidence="7" id="KW-0472">Membrane</keyword>
<dbReference type="GO" id="GO:0005104">
    <property type="term" value="F:fibroblast growth factor receptor binding"/>
    <property type="evidence" value="ECO:0007669"/>
    <property type="project" value="Ensembl"/>
</dbReference>
<keyword evidence="9" id="KW-1185">Reference proteome</keyword>
<dbReference type="InterPro" id="IPR002209">
    <property type="entry name" value="Fibroblast_GF_fam"/>
</dbReference>
<evidence type="ECO:0000256" key="1">
    <source>
        <dbReference type="ARBA" id="ARBA00007936"/>
    </source>
</evidence>
<dbReference type="GO" id="GO:0008284">
    <property type="term" value="P:positive regulation of cell population proliferation"/>
    <property type="evidence" value="ECO:0007669"/>
    <property type="project" value="Ensembl"/>
</dbReference>
<dbReference type="Pfam" id="PF00167">
    <property type="entry name" value="FGF"/>
    <property type="match status" value="1"/>
</dbReference>
<dbReference type="SMART" id="SM00442">
    <property type="entry name" value="FGF"/>
    <property type="match status" value="1"/>
</dbReference>
<comment type="similarity">
    <text evidence="1 5">Belongs to the heparin-binding growth factors family.</text>
</comment>
<keyword evidence="7" id="KW-0812">Transmembrane</keyword>
<dbReference type="PANTHER" id="PTHR11486">
    <property type="entry name" value="FIBROBLAST GROWTH FACTOR"/>
    <property type="match status" value="1"/>
</dbReference>
<reference evidence="8" key="2">
    <citation type="submission" date="2025-09" db="UniProtKB">
        <authorList>
            <consortium name="Ensembl"/>
        </authorList>
    </citation>
    <scope>IDENTIFICATION</scope>
</reference>
<reference evidence="8" key="1">
    <citation type="submission" date="2025-08" db="UniProtKB">
        <authorList>
            <consortium name="Ensembl"/>
        </authorList>
    </citation>
    <scope>IDENTIFICATION</scope>
</reference>
<feature type="region of interest" description="Disordered" evidence="6">
    <location>
        <begin position="225"/>
        <end position="276"/>
    </location>
</feature>
<organism evidence="8 9">
    <name type="scientific">Serinus canaria</name>
    <name type="common">Island canary</name>
    <name type="synonym">Fringilla canaria</name>
    <dbReference type="NCBI Taxonomy" id="9135"/>
    <lineage>
        <taxon>Eukaryota</taxon>
        <taxon>Metazoa</taxon>
        <taxon>Chordata</taxon>
        <taxon>Craniata</taxon>
        <taxon>Vertebrata</taxon>
        <taxon>Euteleostomi</taxon>
        <taxon>Archelosauria</taxon>
        <taxon>Archosauria</taxon>
        <taxon>Dinosauria</taxon>
        <taxon>Saurischia</taxon>
        <taxon>Theropoda</taxon>
        <taxon>Coelurosauria</taxon>
        <taxon>Aves</taxon>
        <taxon>Neognathae</taxon>
        <taxon>Neoaves</taxon>
        <taxon>Telluraves</taxon>
        <taxon>Australaves</taxon>
        <taxon>Passeriformes</taxon>
        <taxon>Passeroidea</taxon>
        <taxon>Fringillidae</taxon>
        <taxon>Carduelinae</taxon>
        <taxon>Serinus</taxon>
    </lineage>
</organism>
<keyword evidence="4" id="KW-0497">Mitogen</keyword>
<protein>
    <recommendedName>
        <fullName evidence="5">Fibroblast growth factor</fullName>
        <shortName evidence="5">FGF</shortName>
    </recommendedName>
</protein>
<keyword evidence="2" id="KW-0217">Developmental protein</keyword>
<name>A0A8C9U7K6_SERCA</name>
<dbReference type="PRINTS" id="PR00262">
    <property type="entry name" value="IL1HBGF"/>
</dbReference>
<keyword evidence="7" id="KW-1133">Transmembrane helix</keyword>
<evidence type="ECO:0000256" key="6">
    <source>
        <dbReference type="SAM" id="MobiDB-lite"/>
    </source>
</evidence>
<dbReference type="GO" id="GO:0023019">
    <property type="term" value="P:signal transduction involved in regulation of gene expression"/>
    <property type="evidence" value="ECO:0007669"/>
    <property type="project" value="Ensembl"/>
</dbReference>
<dbReference type="GO" id="GO:0008543">
    <property type="term" value="P:fibroblast growth factor receptor signaling pathway"/>
    <property type="evidence" value="ECO:0007669"/>
    <property type="project" value="Ensembl"/>
</dbReference>
<evidence type="ECO:0000313" key="8">
    <source>
        <dbReference type="Ensembl" id="ENSSCAP00000006256.1"/>
    </source>
</evidence>
<evidence type="ECO:0000256" key="5">
    <source>
        <dbReference type="RuleBase" id="RU049442"/>
    </source>
</evidence>
<evidence type="ECO:0000256" key="2">
    <source>
        <dbReference type="ARBA" id="ARBA00022473"/>
    </source>
</evidence>
<dbReference type="Proteomes" id="UP000694409">
    <property type="component" value="Unassembled WGS sequence"/>
</dbReference>
<dbReference type="SUPFAM" id="SSF50353">
    <property type="entry name" value="Cytokine"/>
    <property type="match status" value="1"/>
</dbReference>
<gene>
    <name evidence="8" type="primary">FGF5</name>
</gene>
<dbReference type="PRINTS" id="PR00263">
    <property type="entry name" value="HBGFFGF"/>
</dbReference>
<dbReference type="Gene3D" id="2.80.10.50">
    <property type="match status" value="1"/>
</dbReference>
<dbReference type="GO" id="GO:0051781">
    <property type="term" value="P:positive regulation of cell division"/>
    <property type="evidence" value="ECO:0007669"/>
    <property type="project" value="UniProtKB-KW"/>
</dbReference>
<feature type="transmembrane region" description="Helical" evidence="7">
    <location>
        <begin position="119"/>
        <end position="147"/>
    </location>
</feature>
<evidence type="ECO:0000256" key="7">
    <source>
        <dbReference type="SAM" id="Phobius"/>
    </source>
</evidence>